<evidence type="ECO:0000313" key="7">
    <source>
        <dbReference type="Proteomes" id="UP000593601"/>
    </source>
</evidence>
<gene>
    <name evidence="6" type="ORF">INP51_02740</name>
</gene>
<dbReference type="SUPFAM" id="SSF51905">
    <property type="entry name" value="FAD/NAD(P)-binding domain"/>
    <property type="match status" value="1"/>
</dbReference>
<evidence type="ECO:0000256" key="5">
    <source>
        <dbReference type="ARBA" id="ARBA00023014"/>
    </source>
</evidence>
<accession>A0A7M2RKM8</accession>
<dbReference type="PANTHER" id="PTHR43498:SF1">
    <property type="entry name" value="COB--COM HETERODISULFIDE REDUCTASE IRON-SULFUR SUBUNIT A"/>
    <property type="match status" value="1"/>
</dbReference>
<dbReference type="GO" id="GO:0046872">
    <property type="term" value="F:metal ion binding"/>
    <property type="evidence" value="ECO:0007669"/>
    <property type="project" value="UniProtKB-KW"/>
</dbReference>
<dbReference type="PANTHER" id="PTHR43498">
    <property type="entry name" value="FERREDOXIN:COB-COM HETERODISULFIDE REDUCTASE SUBUNIT A"/>
    <property type="match status" value="1"/>
</dbReference>
<proteinExistence type="predicted"/>
<dbReference type="GO" id="GO:0016491">
    <property type="term" value="F:oxidoreductase activity"/>
    <property type="evidence" value="ECO:0007669"/>
    <property type="project" value="UniProtKB-KW"/>
</dbReference>
<keyword evidence="5" id="KW-0411">Iron-sulfur</keyword>
<dbReference type="InterPro" id="IPR036188">
    <property type="entry name" value="FAD/NAD-bd_sf"/>
</dbReference>
<dbReference type="GO" id="GO:0051539">
    <property type="term" value="F:4 iron, 4 sulfur cluster binding"/>
    <property type="evidence" value="ECO:0007669"/>
    <property type="project" value="UniProtKB-KW"/>
</dbReference>
<organism evidence="6 7">
    <name type="scientific">Blautia liquoris</name>
    <dbReference type="NCBI Taxonomy" id="2779518"/>
    <lineage>
        <taxon>Bacteria</taxon>
        <taxon>Bacillati</taxon>
        <taxon>Bacillota</taxon>
        <taxon>Clostridia</taxon>
        <taxon>Lachnospirales</taxon>
        <taxon>Lachnospiraceae</taxon>
        <taxon>Blautia</taxon>
    </lineage>
</organism>
<evidence type="ECO:0000256" key="2">
    <source>
        <dbReference type="ARBA" id="ARBA00022723"/>
    </source>
</evidence>
<dbReference type="InterPro" id="IPR039650">
    <property type="entry name" value="HdrA-like"/>
</dbReference>
<sequence>MNTYIEDKREISVLGNYDVLVLGGGPAGVSAAVTAGRLGAKTMLIEQLGNVGGMSTTGLMSHWTGNTKGGIYEEIIKRSVSMEEEEYVHTNKSSRQTINPENLKTIYLQMLEEANVHIRLYTFASEVIMEDNRLKGVIVESKSGREAIMAKVVIDGTGDGDIAFQAGVDFVKGREEDGLMQPATLMFKIAGVDYSKAVFPGKFEDHLMIPKGDIQKLGEDSLPFPAGHVLLYRTSLPGVVTCNMTNVLEIDGTNVDDLVRATIQCRKQMQPIVDFLRNNVSGYEKCYVISSADLIGIRETRHFKGLYTINEKDIEEGRIFDDWVVSKAHFNFDVHNISGSGLDKTGAQDTFKQKKGYTIPYRCFIPEKIDGLLLSGRNISGTHLAHSNFRAMPICANMGQAVGIAAYIAARENGLPRDVDVKEIQEILKDQGCVK</sequence>
<dbReference type="Gene3D" id="3.50.50.60">
    <property type="entry name" value="FAD/NAD(P)-binding domain"/>
    <property type="match status" value="1"/>
</dbReference>
<keyword evidence="4" id="KW-0408">Iron</keyword>
<evidence type="ECO:0000256" key="1">
    <source>
        <dbReference type="ARBA" id="ARBA00022485"/>
    </source>
</evidence>
<evidence type="ECO:0000256" key="3">
    <source>
        <dbReference type="ARBA" id="ARBA00023002"/>
    </source>
</evidence>
<evidence type="ECO:0000313" key="6">
    <source>
        <dbReference type="EMBL" id="QOV19902.1"/>
    </source>
</evidence>
<evidence type="ECO:0000256" key="4">
    <source>
        <dbReference type="ARBA" id="ARBA00023004"/>
    </source>
</evidence>
<dbReference type="RefSeq" id="WP_193736222.1">
    <property type="nucleotide sequence ID" value="NZ_CP063304.1"/>
</dbReference>
<dbReference type="Proteomes" id="UP000593601">
    <property type="component" value="Chromosome"/>
</dbReference>
<reference evidence="6 7" key="1">
    <citation type="submission" date="2020-10" db="EMBL/GenBank/DDBJ databases">
        <title>Blautia liquoris sp.nov., isolated from the mud in a fermentation cellar used for the production of Chinese strong-flavoured liquor.</title>
        <authorList>
            <person name="Lu L."/>
        </authorList>
    </citation>
    <scope>NUCLEOTIDE SEQUENCE [LARGE SCALE GENOMIC DNA]</scope>
    <source>
        <strain evidence="6 7">LZLJ-3</strain>
    </source>
</reference>
<dbReference type="Pfam" id="PF12831">
    <property type="entry name" value="FAD_oxidored"/>
    <property type="match status" value="1"/>
</dbReference>
<keyword evidence="1" id="KW-0004">4Fe-4S</keyword>
<keyword evidence="7" id="KW-1185">Reference proteome</keyword>
<keyword evidence="3" id="KW-0560">Oxidoreductase</keyword>
<protein>
    <submittedName>
        <fullName evidence="6">FAD-dependent oxidoreductase</fullName>
    </submittedName>
</protein>
<dbReference type="EMBL" id="CP063304">
    <property type="protein sequence ID" value="QOV19902.1"/>
    <property type="molecule type" value="Genomic_DNA"/>
</dbReference>
<keyword evidence="2" id="KW-0479">Metal-binding</keyword>
<name>A0A7M2RKM8_9FIRM</name>
<dbReference type="KEGG" id="bliq:INP51_02740"/>
<dbReference type="AlphaFoldDB" id="A0A7M2RKM8"/>